<keyword evidence="7" id="KW-0472">Membrane</keyword>
<organism evidence="9 10">
    <name type="scientific">Clunio marinus</name>
    <dbReference type="NCBI Taxonomy" id="568069"/>
    <lineage>
        <taxon>Eukaryota</taxon>
        <taxon>Metazoa</taxon>
        <taxon>Ecdysozoa</taxon>
        <taxon>Arthropoda</taxon>
        <taxon>Hexapoda</taxon>
        <taxon>Insecta</taxon>
        <taxon>Pterygota</taxon>
        <taxon>Neoptera</taxon>
        <taxon>Endopterygota</taxon>
        <taxon>Diptera</taxon>
        <taxon>Nematocera</taxon>
        <taxon>Chironomoidea</taxon>
        <taxon>Chironomidae</taxon>
        <taxon>Clunio</taxon>
    </lineage>
</organism>
<evidence type="ECO:0000256" key="5">
    <source>
        <dbReference type="ARBA" id="ARBA00022692"/>
    </source>
</evidence>
<evidence type="ECO:0000256" key="6">
    <source>
        <dbReference type="ARBA" id="ARBA00022989"/>
    </source>
</evidence>
<reference evidence="9 10" key="1">
    <citation type="submission" date="2015-04" db="EMBL/GenBank/DDBJ databases">
        <authorList>
            <person name="Syromyatnikov M.Y."/>
            <person name="Popov V.N."/>
        </authorList>
    </citation>
    <scope>NUCLEOTIDE SEQUENCE [LARGE SCALE GENOMIC DNA]</scope>
</reference>
<comment type="subcellular location">
    <subcellularLocation>
        <location evidence="1">Membrane</location>
        <topology evidence="1">Single-pass membrane protein</topology>
    </subcellularLocation>
</comment>
<dbReference type="Pfam" id="PF01697">
    <property type="entry name" value="Glyco_transf_92"/>
    <property type="match status" value="1"/>
</dbReference>
<dbReference type="PANTHER" id="PTHR21461:SF83">
    <property type="entry name" value="GLYCOSYLTRANSFERASE FAMILY 92 PROTEIN"/>
    <property type="match status" value="1"/>
</dbReference>
<dbReference type="InterPro" id="IPR008166">
    <property type="entry name" value="Glyco_transf_92"/>
</dbReference>
<keyword evidence="10" id="KW-1185">Reference proteome</keyword>
<accession>A0A1J1J168</accession>
<evidence type="ECO:0000256" key="2">
    <source>
        <dbReference type="ARBA" id="ARBA00007647"/>
    </source>
</evidence>
<evidence type="ECO:0000256" key="1">
    <source>
        <dbReference type="ARBA" id="ARBA00004167"/>
    </source>
</evidence>
<name>A0A1J1J168_9DIPT</name>
<dbReference type="EMBL" id="CVRI01000064">
    <property type="protein sequence ID" value="CRL05516.1"/>
    <property type="molecule type" value="Genomic_DNA"/>
</dbReference>
<keyword evidence="4 8" id="KW-0808">Transferase</keyword>
<dbReference type="AlphaFoldDB" id="A0A1J1J168"/>
<dbReference type="Proteomes" id="UP000183832">
    <property type="component" value="Unassembled WGS sequence"/>
</dbReference>
<evidence type="ECO:0000313" key="9">
    <source>
        <dbReference type="EMBL" id="CRL05516.1"/>
    </source>
</evidence>
<dbReference type="EC" id="2.4.1.-" evidence="8"/>
<dbReference type="GO" id="GO:0005737">
    <property type="term" value="C:cytoplasm"/>
    <property type="evidence" value="ECO:0007669"/>
    <property type="project" value="TreeGrafter"/>
</dbReference>
<dbReference type="GO" id="GO:0016020">
    <property type="term" value="C:membrane"/>
    <property type="evidence" value="ECO:0007669"/>
    <property type="project" value="UniProtKB-SubCell"/>
</dbReference>
<dbReference type="OrthoDB" id="7773765at2759"/>
<proteinExistence type="inferred from homology"/>
<dbReference type="PANTHER" id="PTHR21461">
    <property type="entry name" value="GLYCOSYLTRANSFERASE FAMILY 92 PROTEIN"/>
    <property type="match status" value="1"/>
</dbReference>
<evidence type="ECO:0000256" key="8">
    <source>
        <dbReference type="RuleBase" id="RU366017"/>
    </source>
</evidence>
<comment type="similarity">
    <text evidence="2 8">Belongs to the glycosyltransferase 92 family.</text>
</comment>
<evidence type="ECO:0000313" key="10">
    <source>
        <dbReference type="Proteomes" id="UP000183832"/>
    </source>
</evidence>
<evidence type="ECO:0000256" key="4">
    <source>
        <dbReference type="ARBA" id="ARBA00022679"/>
    </source>
</evidence>
<evidence type="ECO:0000256" key="7">
    <source>
        <dbReference type="ARBA" id="ARBA00023136"/>
    </source>
</evidence>
<keyword evidence="5" id="KW-0812">Transmembrane</keyword>
<dbReference type="GO" id="GO:0016757">
    <property type="term" value="F:glycosyltransferase activity"/>
    <property type="evidence" value="ECO:0007669"/>
    <property type="project" value="UniProtKB-UniRule"/>
</dbReference>
<sequence>MQIKRPTIRSYKKIIHSVSLVAICLVLFLKTRDAIFSDNLTEDNSHSKAKSSIECEIFPESLTIHYENDFWQHYMTSDGNIKLFKAYYDERSYTKYSPKIRIIAMINRIKPSMKIFCQLFYEGMKSPIVTDVKEYRMMWDSHWENNTIGYVPYLISCDNQIHYKVPVSVSLVENRCDNPNNNLDVINRKLSNEFKEPFAVCVKPLDFEEDNSSQLIEWIEILSILGASKIFVYVVQIHPAMMKVLKFYEKLDKVKIEMTGDPEGLPDKNTSLTQWLQNQMISINDCLYQHMNEFDFLTPLDLDEIIMPVRSNDYTWREMLIHINDDAAEQSIDLVEFPPTYLFDNVFFLTDNIRAHEIQHDVPQEFFFLQLVYRARNFSKFGHGTKSFHNTDEVIIIHNHLPISCVNEDFCKHFKVSVNDGRVQHYRTDCENYPKSECESFKNEVVKDLTLWKYKNQIIYRVKKIKEEIGYFE</sequence>
<keyword evidence="3 8" id="KW-0328">Glycosyltransferase</keyword>
<keyword evidence="6" id="KW-1133">Transmembrane helix</keyword>
<evidence type="ECO:0000256" key="3">
    <source>
        <dbReference type="ARBA" id="ARBA00022676"/>
    </source>
</evidence>
<gene>
    <name evidence="9" type="ORF">CLUMA_CG018109</name>
</gene>
<protein>
    <recommendedName>
        <fullName evidence="8">Glycosyltransferase family 92 protein</fullName>
        <ecNumber evidence="8">2.4.1.-</ecNumber>
    </recommendedName>
</protein>